<feature type="transmembrane region" description="Helical" evidence="1">
    <location>
        <begin position="202"/>
        <end position="226"/>
    </location>
</feature>
<keyword evidence="1" id="KW-0812">Transmembrane</keyword>
<evidence type="ECO:0000256" key="1">
    <source>
        <dbReference type="SAM" id="Phobius"/>
    </source>
</evidence>
<feature type="transmembrane region" description="Helical" evidence="1">
    <location>
        <begin position="48"/>
        <end position="66"/>
    </location>
</feature>
<accession>A0AA38IUN2</accession>
<comment type="caution">
    <text evidence="2">The sequence shown here is derived from an EMBL/GenBank/DDBJ whole genome shotgun (WGS) entry which is preliminary data.</text>
</comment>
<protein>
    <submittedName>
        <fullName evidence="2">Uncharacterized protein</fullName>
    </submittedName>
</protein>
<gene>
    <name evidence="2" type="ORF">Zmor_005080</name>
</gene>
<dbReference type="Proteomes" id="UP001168821">
    <property type="component" value="Unassembled WGS sequence"/>
</dbReference>
<reference evidence="2" key="1">
    <citation type="journal article" date="2023" name="G3 (Bethesda)">
        <title>Whole genome assemblies of Zophobas morio and Tenebrio molitor.</title>
        <authorList>
            <person name="Kaur S."/>
            <person name="Stinson S.A."/>
            <person name="diCenzo G.C."/>
        </authorList>
    </citation>
    <scope>NUCLEOTIDE SEQUENCE</scope>
    <source>
        <strain evidence="2">QUZm001</strain>
    </source>
</reference>
<sequence>MFHVHNGSLNSPAPVISFVKEKNPRRLAGIRKSRLEFLRLPSTLRHRIFIILLWVVVVVAVAAIKCPPANCLWGRRPDAGGGCQWRRLPQDEWTLRDALVLQCDLPSQWPRWSAVGGACAVPARPAKAGPDLSVQYASRRVCPPLTPPPPPTCTCWNAAGPKDAGSVGLSSGGLRRSFQRKGAGTRGRARIVPARTATRRSILAFSTLAQCSLASLGSFGSFSLLLSNLPFLTSL</sequence>
<organism evidence="2 3">
    <name type="scientific">Zophobas morio</name>
    <dbReference type="NCBI Taxonomy" id="2755281"/>
    <lineage>
        <taxon>Eukaryota</taxon>
        <taxon>Metazoa</taxon>
        <taxon>Ecdysozoa</taxon>
        <taxon>Arthropoda</taxon>
        <taxon>Hexapoda</taxon>
        <taxon>Insecta</taxon>
        <taxon>Pterygota</taxon>
        <taxon>Neoptera</taxon>
        <taxon>Endopterygota</taxon>
        <taxon>Coleoptera</taxon>
        <taxon>Polyphaga</taxon>
        <taxon>Cucujiformia</taxon>
        <taxon>Tenebrionidae</taxon>
        <taxon>Zophobas</taxon>
    </lineage>
</organism>
<dbReference type="AlphaFoldDB" id="A0AA38IUN2"/>
<keyword evidence="1" id="KW-1133">Transmembrane helix</keyword>
<keyword evidence="1" id="KW-0472">Membrane</keyword>
<evidence type="ECO:0000313" key="3">
    <source>
        <dbReference type="Proteomes" id="UP001168821"/>
    </source>
</evidence>
<keyword evidence="3" id="KW-1185">Reference proteome</keyword>
<evidence type="ECO:0000313" key="2">
    <source>
        <dbReference type="EMBL" id="KAJ3660641.1"/>
    </source>
</evidence>
<dbReference type="EMBL" id="JALNTZ010000002">
    <property type="protein sequence ID" value="KAJ3660641.1"/>
    <property type="molecule type" value="Genomic_DNA"/>
</dbReference>
<name>A0AA38IUN2_9CUCU</name>
<proteinExistence type="predicted"/>